<dbReference type="PROSITE" id="PS00411">
    <property type="entry name" value="KINESIN_MOTOR_1"/>
    <property type="match status" value="1"/>
</dbReference>
<dbReference type="GO" id="GO:0048731">
    <property type="term" value="P:system development"/>
    <property type="evidence" value="ECO:0007669"/>
    <property type="project" value="UniProtKB-ARBA"/>
</dbReference>
<dbReference type="GO" id="GO:0005874">
    <property type="term" value="C:microtubule"/>
    <property type="evidence" value="ECO:0007669"/>
    <property type="project" value="UniProtKB-KW"/>
</dbReference>
<keyword evidence="5 9" id="KW-0067">ATP-binding</keyword>
<evidence type="ECO:0000259" key="13">
    <source>
        <dbReference type="PROSITE" id="PS50067"/>
    </source>
</evidence>
<proteinExistence type="inferred from homology"/>
<dbReference type="GO" id="GO:0000278">
    <property type="term" value="P:mitotic cell cycle"/>
    <property type="evidence" value="ECO:0007669"/>
    <property type="project" value="TreeGrafter"/>
</dbReference>
<dbReference type="PRINTS" id="PR00380">
    <property type="entry name" value="KINESINHEAVY"/>
</dbReference>
<evidence type="ECO:0000256" key="10">
    <source>
        <dbReference type="RuleBase" id="RU000394"/>
    </source>
</evidence>
<evidence type="ECO:0000256" key="4">
    <source>
        <dbReference type="ARBA" id="ARBA00022741"/>
    </source>
</evidence>
<dbReference type="InterPro" id="IPR001752">
    <property type="entry name" value="Kinesin_motor_dom"/>
</dbReference>
<dbReference type="Proteomes" id="UP000593565">
    <property type="component" value="Unassembled WGS sequence"/>
</dbReference>
<sequence length="757" mass="86018">MSLKSKQCESVKVVVRCRPLNRKEQATGYDSIVDMDVKLGQVALRNPRAAPGEPDKTFTFDAVYDAGSKQSNLYDESVRPLVDSVLRGFNGTVLAYGQTGTGKTYTMQGEWTEAERRGIMPSSFEHIFTHISRSQNQQYLVRASYLEIYQEEIRDLLTVDHSKRLELKENPESGVYVRDLSSFVAKNVKEMEHVLNAGNRTRSVGATDMNERSSRSHAIFSVTVECSQPGPDGRNHIRVGKLNLVDLAGSERQSKTGARGERLKEATKINLSLSALGNVVSALADGRGAHVPYRDSKLTRLLRDSLGGNAKTVMVATLGPASFNYEETLTTLRYANRAKNIKNVPRVNEDPKDALLREFQLEIARLKAQLHQQGMLSAKRKRRLNRSTDHEVNEDDDDEEDEGEDDDDDEKLEKEAHEFMMEQQEKLEQEKEAIMDDRSLVAEEKQKLLDEKERMMGDLKKEQEATALLTSKFKAMESKLLVGGKNIIDHTNEQQKILEQKRQEIAEQTRTEREMQQQMLIQDEETLELRETFTSLQQEVEAKTKKLKKLYAKLQSVKAEIQDVNDEHVRTRQELEQTQNELTRELKFKYLIIENFIPPEEKNKIMNRLVFDVDEDQWKFQPLVPAENKFTQMKKRPTSAVGYKRPISQYARVAIAMGANSRYRAENIMLLELDTTPPTLFQMDFLSVGPETEPSRDVQLDNASYREKVAASRVRKSQSWCQTTRPMSSSSSVLSLSSSGSNGLAHPVSAAMATAHQ</sequence>
<feature type="compositionally biased region" description="Low complexity" evidence="12">
    <location>
        <begin position="728"/>
        <end position="741"/>
    </location>
</feature>
<keyword evidence="4 9" id="KW-0547">Nucleotide-binding</keyword>
<dbReference type="GO" id="GO:0005524">
    <property type="term" value="F:ATP binding"/>
    <property type="evidence" value="ECO:0007669"/>
    <property type="project" value="UniProtKB-UniRule"/>
</dbReference>
<dbReference type="EMBL" id="JAAGNN010000002">
    <property type="protein sequence ID" value="KAF4092005.1"/>
    <property type="molecule type" value="Genomic_DNA"/>
</dbReference>
<dbReference type="GO" id="GO:0005737">
    <property type="term" value="C:cytoplasm"/>
    <property type="evidence" value="ECO:0007669"/>
    <property type="project" value="UniProtKB-ARBA"/>
</dbReference>
<dbReference type="GO" id="GO:0005871">
    <property type="term" value="C:kinesin complex"/>
    <property type="evidence" value="ECO:0007669"/>
    <property type="project" value="UniProtKB-ARBA"/>
</dbReference>
<feature type="region of interest" description="Disordered" evidence="12">
    <location>
        <begin position="716"/>
        <end position="757"/>
    </location>
</feature>
<dbReference type="PANTHER" id="PTHR47968:SF76">
    <property type="entry name" value="KINESIN-LIKE PROTEIN"/>
    <property type="match status" value="1"/>
</dbReference>
<name>A0A7J6BA98_AMEME</name>
<reference evidence="14 15" key="1">
    <citation type="submission" date="2020-02" db="EMBL/GenBank/DDBJ databases">
        <title>A chromosome-scale genome assembly of the black bullhead catfish (Ameiurus melas).</title>
        <authorList>
            <person name="Wen M."/>
            <person name="Zham M."/>
            <person name="Cabau C."/>
            <person name="Klopp C."/>
            <person name="Donnadieu C."/>
            <person name="Roques C."/>
            <person name="Bouchez O."/>
            <person name="Lampietro C."/>
            <person name="Jouanno E."/>
            <person name="Herpin A."/>
            <person name="Louis A."/>
            <person name="Berthelot C."/>
            <person name="Parey E."/>
            <person name="Roest-Crollius H."/>
            <person name="Braasch I."/>
            <person name="Postlethwait J."/>
            <person name="Robinson-Rechavi M."/>
            <person name="Echchiki A."/>
            <person name="Begum T."/>
            <person name="Montfort J."/>
            <person name="Schartl M."/>
            <person name="Bobe J."/>
            <person name="Guiguen Y."/>
        </authorList>
    </citation>
    <scope>NUCLEOTIDE SEQUENCE [LARGE SCALE GENOMIC DNA]</scope>
    <source>
        <strain evidence="14">M_S1</strain>
        <tissue evidence="14">Blood</tissue>
    </source>
</reference>
<keyword evidence="15" id="KW-1185">Reference proteome</keyword>
<keyword evidence="6 11" id="KW-0175">Coiled coil</keyword>
<dbReference type="GO" id="GO:0007018">
    <property type="term" value="P:microtubule-based movement"/>
    <property type="evidence" value="ECO:0007669"/>
    <property type="project" value="InterPro"/>
</dbReference>
<evidence type="ECO:0000256" key="1">
    <source>
        <dbReference type="ARBA" id="ARBA00004245"/>
    </source>
</evidence>
<gene>
    <name evidence="14" type="ORF">AMELA_G00016040</name>
</gene>
<dbReference type="InterPro" id="IPR027417">
    <property type="entry name" value="P-loop_NTPase"/>
</dbReference>
<dbReference type="Gene3D" id="3.40.850.10">
    <property type="entry name" value="Kinesin motor domain"/>
    <property type="match status" value="1"/>
</dbReference>
<evidence type="ECO:0000256" key="2">
    <source>
        <dbReference type="ARBA" id="ARBA00022490"/>
    </source>
</evidence>
<dbReference type="GO" id="GO:0003777">
    <property type="term" value="F:microtubule motor activity"/>
    <property type="evidence" value="ECO:0007669"/>
    <property type="project" value="InterPro"/>
</dbReference>
<keyword evidence="8" id="KW-0206">Cytoskeleton</keyword>
<comment type="similarity">
    <text evidence="9 10">Belongs to the TRAFAC class myosin-kinesin ATPase superfamily. Kinesin family.</text>
</comment>
<dbReference type="GO" id="GO:0060271">
    <property type="term" value="P:cilium assembly"/>
    <property type="evidence" value="ECO:0007669"/>
    <property type="project" value="UniProtKB-ARBA"/>
</dbReference>
<evidence type="ECO:0000256" key="7">
    <source>
        <dbReference type="ARBA" id="ARBA00023175"/>
    </source>
</evidence>
<dbReference type="InterPro" id="IPR036961">
    <property type="entry name" value="Kinesin_motor_dom_sf"/>
</dbReference>
<comment type="caution">
    <text evidence="14">The sequence shown here is derived from an EMBL/GenBank/DDBJ whole genome shotgun (WGS) entry which is preliminary data.</text>
</comment>
<evidence type="ECO:0000256" key="9">
    <source>
        <dbReference type="PROSITE-ProRule" id="PRU00283"/>
    </source>
</evidence>
<dbReference type="PANTHER" id="PTHR47968">
    <property type="entry name" value="CENTROMERE PROTEIN E"/>
    <property type="match status" value="1"/>
</dbReference>
<dbReference type="SUPFAM" id="SSF52540">
    <property type="entry name" value="P-loop containing nucleoside triphosphate hydrolases"/>
    <property type="match status" value="1"/>
</dbReference>
<dbReference type="InterPro" id="IPR019821">
    <property type="entry name" value="Kinesin_motor_CS"/>
</dbReference>
<evidence type="ECO:0000256" key="6">
    <source>
        <dbReference type="ARBA" id="ARBA00023054"/>
    </source>
</evidence>
<organism evidence="14 15">
    <name type="scientific">Ameiurus melas</name>
    <name type="common">Black bullhead</name>
    <name type="synonym">Silurus melas</name>
    <dbReference type="NCBI Taxonomy" id="219545"/>
    <lineage>
        <taxon>Eukaryota</taxon>
        <taxon>Metazoa</taxon>
        <taxon>Chordata</taxon>
        <taxon>Craniata</taxon>
        <taxon>Vertebrata</taxon>
        <taxon>Euteleostomi</taxon>
        <taxon>Actinopterygii</taxon>
        <taxon>Neopterygii</taxon>
        <taxon>Teleostei</taxon>
        <taxon>Ostariophysi</taxon>
        <taxon>Siluriformes</taxon>
        <taxon>Ictaluridae</taxon>
        <taxon>Ameiurus</taxon>
    </lineage>
</organism>
<evidence type="ECO:0000256" key="11">
    <source>
        <dbReference type="SAM" id="Coils"/>
    </source>
</evidence>
<dbReference type="OrthoDB" id="3176171at2759"/>
<evidence type="ECO:0000256" key="3">
    <source>
        <dbReference type="ARBA" id="ARBA00022701"/>
    </source>
</evidence>
<keyword evidence="7 9" id="KW-0505">Motor protein</keyword>
<feature type="compositionally biased region" description="Polar residues" evidence="12">
    <location>
        <begin position="717"/>
        <end position="727"/>
    </location>
</feature>
<dbReference type="Pfam" id="PF00225">
    <property type="entry name" value="Kinesin"/>
    <property type="match status" value="1"/>
</dbReference>
<feature type="region of interest" description="Disordered" evidence="12">
    <location>
        <begin position="372"/>
        <end position="411"/>
    </location>
</feature>
<accession>A0A7J6BA98</accession>
<evidence type="ECO:0000313" key="14">
    <source>
        <dbReference type="EMBL" id="KAF4092005.1"/>
    </source>
</evidence>
<feature type="coiled-coil region" evidence="11">
    <location>
        <begin position="417"/>
        <end position="585"/>
    </location>
</feature>
<feature type="binding site" evidence="9">
    <location>
        <begin position="97"/>
        <end position="104"/>
    </location>
    <ligand>
        <name>ATP</name>
        <dbReference type="ChEBI" id="CHEBI:30616"/>
    </ligand>
</feature>
<protein>
    <recommendedName>
        <fullName evidence="10">Kinesin-like protein</fullName>
    </recommendedName>
</protein>
<dbReference type="AlphaFoldDB" id="A0A7J6BA98"/>
<dbReference type="FunFam" id="3.40.850.10:FF:000017">
    <property type="entry name" value="Kinesin-like protein"/>
    <property type="match status" value="1"/>
</dbReference>
<dbReference type="InterPro" id="IPR027640">
    <property type="entry name" value="Kinesin-like_fam"/>
</dbReference>
<keyword evidence="2" id="KW-0963">Cytoplasm</keyword>
<evidence type="ECO:0000256" key="5">
    <source>
        <dbReference type="ARBA" id="ARBA00022840"/>
    </source>
</evidence>
<dbReference type="PROSITE" id="PS50067">
    <property type="entry name" value="KINESIN_MOTOR_2"/>
    <property type="match status" value="1"/>
</dbReference>
<keyword evidence="3 10" id="KW-0493">Microtubule</keyword>
<feature type="domain" description="Kinesin motor" evidence="13">
    <location>
        <begin position="10"/>
        <end position="341"/>
    </location>
</feature>
<dbReference type="CDD" id="cd01371">
    <property type="entry name" value="KISc_KIF3"/>
    <property type="match status" value="1"/>
</dbReference>
<feature type="compositionally biased region" description="Acidic residues" evidence="12">
    <location>
        <begin position="392"/>
        <end position="410"/>
    </location>
</feature>
<evidence type="ECO:0000256" key="12">
    <source>
        <dbReference type="SAM" id="MobiDB-lite"/>
    </source>
</evidence>
<dbReference type="GO" id="GO:0008017">
    <property type="term" value="F:microtubule binding"/>
    <property type="evidence" value="ECO:0007669"/>
    <property type="project" value="InterPro"/>
</dbReference>
<comment type="subcellular location">
    <subcellularLocation>
        <location evidence="1">Cytoplasm</location>
        <location evidence="1">Cytoskeleton</location>
    </subcellularLocation>
</comment>
<evidence type="ECO:0000313" key="15">
    <source>
        <dbReference type="Proteomes" id="UP000593565"/>
    </source>
</evidence>
<dbReference type="SMART" id="SM00129">
    <property type="entry name" value="KISc"/>
    <property type="match status" value="1"/>
</dbReference>
<evidence type="ECO:0000256" key="8">
    <source>
        <dbReference type="ARBA" id="ARBA00023212"/>
    </source>
</evidence>